<reference evidence="1 2" key="1">
    <citation type="journal article" date="2023" name="Plants (Basel)">
        <title>Bridging the Gap: Combining Genomics and Transcriptomics Approaches to Understand Stylosanthes scabra, an Orphan Legume from the Brazilian Caatinga.</title>
        <authorList>
            <person name="Ferreira-Neto J.R.C."/>
            <person name="da Silva M.D."/>
            <person name="Binneck E."/>
            <person name="de Melo N.F."/>
            <person name="da Silva R.H."/>
            <person name="de Melo A.L.T.M."/>
            <person name="Pandolfi V."/>
            <person name="Bustamante F.O."/>
            <person name="Brasileiro-Vidal A.C."/>
            <person name="Benko-Iseppon A.M."/>
        </authorList>
    </citation>
    <scope>NUCLEOTIDE SEQUENCE [LARGE SCALE GENOMIC DNA]</scope>
    <source>
        <tissue evidence="1">Leaves</tissue>
    </source>
</reference>
<dbReference type="EMBL" id="JASCZI010000590">
    <property type="protein sequence ID" value="MED6112572.1"/>
    <property type="molecule type" value="Genomic_DNA"/>
</dbReference>
<name>A0ABU6QM24_9FABA</name>
<comment type="caution">
    <text evidence="1">The sequence shown here is derived from an EMBL/GenBank/DDBJ whole genome shotgun (WGS) entry which is preliminary data.</text>
</comment>
<dbReference type="Proteomes" id="UP001341840">
    <property type="component" value="Unassembled WGS sequence"/>
</dbReference>
<sequence length="97" mass="10627">MLSAHPCWHRGKFLTDSKEFVQQLSEDWIADSNAIPAPFLRIECTARNGAPAPCPSCARALDVNFVIKKAAPLGARGRAVTADFHMDYYTSLRSSGC</sequence>
<protein>
    <submittedName>
        <fullName evidence="1">Uncharacterized protein</fullName>
    </submittedName>
</protein>
<proteinExistence type="predicted"/>
<organism evidence="1 2">
    <name type="scientific">Stylosanthes scabra</name>
    <dbReference type="NCBI Taxonomy" id="79078"/>
    <lineage>
        <taxon>Eukaryota</taxon>
        <taxon>Viridiplantae</taxon>
        <taxon>Streptophyta</taxon>
        <taxon>Embryophyta</taxon>
        <taxon>Tracheophyta</taxon>
        <taxon>Spermatophyta</taxon>
        <taxon>Magnoliopsida</taxon>
        <taxon>eudicotyledons</taxon>
        <taxon>Gunneridae</taxon>
        <taxon>Pentapetalae</taxon>
        <taxon>rosids</taxon>
        <taxon>fabids</taxon>
        <taxon>Fabales</taxon>
        <taxon>Fabaceae</taxon>
        <taxon>Papilionoideae</taxon>
        <taxon>50 kb inversion clade</taxon>
        <taxon>dalbergioids sensu lato</taxon>
        <taxon>Dalbergieae</taxon>
        <taxon>Pterocarpus clade</taxon>
        <taxon>Stylosanthes</taxon>
    </lineage>
</organism>
<evidence type="ECO:0000313" key="2">
    <source>
        <dbReference type="Proteomes" id="UP001341840"/>
    </source>
</evidence>
<keyword evidence="2" id="KW-1185">Reference proteome</keyword>
<evidence type="ECO:0000313" key="1">
    <source>
        <dbReference type="EMBL" id="MED6112572.1"/>
    </source>
</evidence>
<gene>
    <name evidence="1" type="ORF">PIB30_062861</name>
</gene>
<accession>A0ABU6QM24</accession>